<proteinExistence type="predicted"/>
<dbReference type="SUPFAM" id="SSF49599">
    <property type="entry name" value="TRAF domain-like"/>
    <property type="match status" value="1"/>
</dbReference>
<evidence type="ECO:0000313" key="3">
    <source>
        <dbReference type="EMBL" id="MCL7042359.1"/>
    </source>
</evidence>
<dbReference type="PANTHER" id="PTHR46236:SF35">
    <property type="entry name" value="MATH DOMAIN-CONTAINING PROTEIN"/>
    <property type="match status" value="1"/>
</dbReference>
<comment type="caution">
    <text evidence="3">The sequence shown here is derived from an EMBL/GenBank/DDBJ whole genome shotgun (WGS) entry which is preliminary data.</text>
</comment>
<protein>
    <recommendedName>
        <fullName evidence="2">MATH domain-containing protein</fullName>
    </recommendedName>
</protein>
<name>A0AA42AVV9_PAPNU</name>
<reference evidence="3" key="1">
    <citation type="submission" date="2022-03" db="EMBL/GenBank/DDBJ databases">
        <title>A functionally conserved STORR gene fusion in Papaver species that diverged 16.8 million years ago.</title>
        <authorList>
            <person name="Catania T."/>
        </authorList>
    </citation>
    <scope>NUCLEOTIDE SEQUENCE</scope>
    <source>
        <strain evidence="3">S-191538</strain>
    </source>
</reference>
<dbReference type="Proteomes" id="UP001177140">
    <property type="component" value="Unassembled WGS sequence"/>
</dbReference>
<keyword evidence="1" id="KW-0175">Coiled coil</keyword>
<feature type="domain" description="MATH" evidence="2">
    <location>
        <begin position="1"/>
        <end position="42"/>
    </location>
</feature>
<sequence length="70" mass="8217">TEHKFTEEESDMGFSKFLELKKLKDPCKGYIVNDTCIVEVEFFLNSSKFSKQNPMLLEKKLPKKSNLQKE</sequence>
<dbReference type="InterPro" id="IPR008974">
    <property type="entry name" value="TRAF-like"/>
</dbReference>
<evidence type="ECO:0000259" key="2">
    <source>
        <dbReference type="PROSITE" id="PS50144"/>
    </source>
</evidence>
<evidence type="ECO:0000256" key="1">
    <source>
        <dbReference type="ARBA" id="ARBA00023054"/>
    </source>
</evidence>
<evidence type="ECO:0000313" key="4">
    <source>
        <dbReference type="Proteomes" id="UP001177140"/>
    </source>
</evidence>
<dbReference type="Pfam" id="PF22486">
    <property type="entry name" value="MATH_2"/>
    <property type="match status" value="1"/>
</dbReference>
<organism evidence="3 4">
    <name type="scientific">Papaver nudicaule</name>
    <name type="common">Iceland poppy</name>
    <dbReference type="NCBI Taxonomy" id="74823"/>
    <lineage>
        <taxon>Eukaryota</taxon>
        <taxon>Viridiplantae</taxon>
        <taxon>Streptophyta</taxon>
        <taxon>Embryophyta</taxon>
        <taxon>Tracheophyta</taxon>
        <taxon>Spermatophyta</taxon>
        <taxon>Magnoliopsida</taxon>
        <taxon>Ranunculales</taxon>
        <taxon>Papaveraceae</taxon>
        <taxon>Papaveroideae</taxon>
        <taxon>Papaver</taxon>
    </lineage>
</organism>
<dbReference type="AlphaFoldDB" id="A0AA42AVV9"/>
<dbReference type="PANTHER" id="PTHR46236">
    <property type="entry name" value="TRAF-LIKE SUPERFAMILY PROTEIN"/>
    <property type="match status" value="1"/>
</dbReference>
<dbReference type="Gene3D" id="2.60.210.10">
    <property type="entry name" value="Apoptosis, Tumor Necrosis Factor Receptor Associated Protein 2, Chain A"/>
    <property type="match status" value="1"/>
</dbReference>
<dbReference type="EMBL" id="JAJJMA010234424">
    <property type="protein sequence ID" value="MCL7042359.1"/>
    <property type="molecule type" value="Genomic_DNA"/>
</dbReference>
<gene>
    <name evidence="3" type="ORF">MKW94_011097</name>
</gene>
<dbReference type="InterPro" id="IPR002083">
    <property type="entry name" value="MATH/TRAF_dom"/>
</dbReference>
<dbReference type="PROSITE" id="PS50144">
    <property type="entry name" value="MATH"/>
    <property type="match status" value="1"/>
</dbReference>
<accession>A0AA42AVV9</accession>
<feature type="non-terminal residue" evidence="3">
    <location>
        <position position="70"/>
    </location>
</feature>
<dbReference type="InterPro" id="IPR050804">
    <property type="entry name" value="MCC"/>
</dbReference>
<keyword evidence="4" id="KW-1185">Reference proteome</keyword>